<sequence length="162" mass="18887">MPLTFRRPKRFSTSNPPLEIQTSEIVVESCLEEGTTSEIVVEPCLAEGTALLKVSLKKKQQKIFRIDVDQGRILWDSKKSGKGKYYLTNLIKELRIGEAIRSYREHFKLSVDIEPRWFTIIYVDFGKYKTLHLVAPTLELFNIWVDNLEKLYLHRRDMIGGL</sequence>
<accession>A0ACA9SB46</accession>
<evidence type="ECO:0000313" key="2">
    <source>
        <dbReference type="Proteomes" id="UP000789920"/>
    </source>
</evidence>
<dbReference type="Proteomes" id="UP000789920">
    <property type="component" value="Unassembled WGS sequence"/>
</dbReference>
<gene>
    <name evidence="1" type="ORF">RPERSI_LOCUS28738</name>
</gene>
<protein>
    <submittedName>
        <fullName evidence="1">23240_t:CDS:1</fullName>
    </submittedName>
</protein>
<dbReference type="EMBL" id="CAJVQC010105799">
    <property type="protein sequence ID" value="CAG8833187.1"/>
    <property type="molecule type" value="Genomic_DNA"/>
</dbReference>
<feature type="non-terminal residue" evidence="1">
    <location>
        <position position="162"/>
    </location>
</feature>
<reference evidence="1" key="1">
    <citation type="submission" date="2021-06" db="EMBL/GenBank/DDBJ databases">
        <authorList>
            <person name="Kallberg Y."/>
            <person name="Tangrot J."/>
            <person name="Rosling A."/>
        </authorList>
    </citation>
    <scope>NUCLEOTIDE SEQUENCE</scope>
    <source>
        <strain evidence="1">MA461A</strain>
    </source>
</reference>
<comment type="caution">
    <text evidence="1">The sequence shown here is derived from an EMBL/GenBank/DDBJ whole genome shotgun (WGS) entry which is preliminary data.</text>
</comment>
<name>A0ACA9SB46_9GLOM</name>
<feature type="non-terminal residue" evidence="1">
    <location>
        <position position="1"/>
    </location>
</feature>
<proteinExistence type="predicted"/>
<keyword evidence="2" id="KW-1185">Reference proteome</keyword>
<organism evidence="1 2">
    <name type="scientific">Racocetra persica</name>
    <dbReference type="NCBI Taxonomy" id="160502"/>
    <lineage>
        <taxon>Eukaryota</taxon>
        <taxon>Fungi</taxon>
        <taxon>Fungi incertae sedis</taxon>
        <taxon>Mucoromycota</taxon>
        <taxon>Glomeromycotina</taxon>
        <taxon>Glomeromycetes</taxon>
        <taxon>Diversisporales</taxon>
        <taxon>Gigasporaceae</taxon>
        <taxon>Racocetra</taxon>
    </lineage>
</organism>
<evidence type="ECO:0000313" key="1">
    <source>
        <dbReference type="EMBL" id="CAG8833187.1"/>
    </source>
</evidence>